<protein>
    <submittedName>
        <fullName evidence="2">Uncharacterized protein</fullName>
    </submittedName>
</protein>
<keyword evidence="3" id="KW-1185">Reference proteome</keyword>
<dbReference type="AlphaFoldDB" id="A0AAV4PRL8"/>
<feature type="compositionally biased region" description="Acidic residues" evidence="1">
    <location>
        <begin position="94"/>
        <end position="125"/>
    </location>
</feature>
<organism evidence="2 3">
    <name type="scientific">Caerostris darwini</name>
    <dbReference type="NCBI Taxonomy" id="1538125"/>
    <lineage>
        <taxon>Eukaryota</taxon>
        <taxon>Metazoa</taxon>
        <taxon>Ecdysozoa</taxon>
        <taxon>Arthropoda</taxon>
        <taxon>Chelicerata</taxon>
        <taxon>Arachnida</taxon>
        <taxon>Araneae</taxon>
        <taxon>Araneomorphae</taxon>
        <taxon>Entelegynae</taxon>
        <taxon>Araneoidea</taxon>
        <taxon>Araneidae</taxon>
        <taxon>Caerostris</taxon>
    </lineage>
</organism>
<dbReference type="EMBL" id="BPLQ01003259">
    <property type="protein sequence ID" value="GIX98948.1"/>
    <property type="molecule type" value="Genomic_DNA"/>
</dbReference>
<feature type="region of interest" description="Disordered" evidence="1">
    <location>
        <begin position="86"/>
        <end position="131"/>
    </location>
</feature>
<feature type="non-terminal residue" evidence="2">
    <location>
        <position position="131"/>
    </location>
</feature>
<evidence type="ECO:0000256" key="1">
    <source>
        <dbReference type="SAM" id="MobiDB-lite"/>
    </source>
</evidence>
<sequence length="131" mass="14869">MLLGIFSLNHSLASVSLLAKAFEDSTLNYPGFKMSNKNKESKRNDFPPQRFLYKPKANKSLSIPKTAAHPKCFKYKTEHSKDAIEFSATKSEMTDEEEWLTEDDGSGSSEDDLSLSFDENEEESIEEFRST</sequence>
<evidence type="ECO:0000313" key="3">
    <source>
        <dbReference type="Proteomes" id="UP001054837"/>
    </source>
</evidence>
<evidence type="ECO:0000313" key="2">
    <source>
        <dbReference type="EMBL" id="GIX98948.1"/>
    </source>
</evidence>
<accession>A0AAV4PRL8</accession>
<name>A0AAV4PRL8_9ARAC</name>
<gene>
    <name evidence="2" type="ORF">CDAR_120681</name>
</gene>
<dbReference type="Proteomes" id="UP001054837">
    <property type="component" value="Unassembled WGS sequence"/>
</dbReference>
<comment type="caution">
    <text evidence="2">The sequence shown here is derived from an EMBL/GenBank/DDBJ whole genome shotgun (WGS) entry which is preliminary data.</text>
</comment>
<reference evidence="2 3" key="1">
    <citation type="submission" date="2021-06" db="EMBL/GenBank/DDBJ databases">
        <title>Caerostris darwini draft genome.</title>
        <authorList>
            <person name="Kono N."/>
            <person name="Arakawa K."/>
        </authorList>
    </citation>
    <scope>NUCLEOTIDE SEQUENCE [LARGE SCALE GENOMIC DNA]</scope>
</reference>
<proteinExistence type="predicted"/>